<feature type="domain" description="Sodium/calcium exchanger membrane region" evidence="6">
    <location>
        <begin position="16"/>
        <end position="156"/>
    </location>
</feature>
<feature type="transmembrane region" description="Helical" evidence="5">
    <location>
        <begin position="89"/>
        <end position="109"/>
    </location>
</feature>
<feature type="transmembrane region" description="Helical" evidence="5">
    <location>
        <begin position="285"/>
        <end position="303"/>
    </location>
</feature>
<dbReference type="InterPro" id="IPR004481">
    <property type="entry name" value="K/Na/Ca-exchanger"/>
</dbReference>
<dbReference type="NCBIfam" id="TIGR00367">
    <property type="entry name" value="calcium/sodium antiporter"/>
    <property type="match status" value="1"/>
</dbReference>
<keyword evidence="8" id="KW-1185">Reference proteome</keyword>
<gene>
    <name evidence="7" type="primary">yrbG_3</name>
    <name evidence="7" type="ORF">NCTC10738_02388</name>
</gene>
<comment type="subcellular location">
    <subcellularLocation>
        <location evidence="1">Membrane</location>
        <topology evidence="1">Multi-pass membrane protein</topology>
    </subcellularLocation>
</comment>
<feature type="transmembrane region" description="Helical" evidence="5">
    <location>
        <begin position="254"/>
        <end position="273"/>
    </location>
</feature>
<feature type="transmembrane region" description="Helical" evidence="5">
    <location>
        <begin position="180"/>
        <end position="199"/>
    </location>
</feature>
<keyword evidence="3 5" id="KW-1133">Transmembrane helix</keyword>
<name>A0A380A7V4_9GAMM</name>
<dbReference type="PANTHER" id="PTHR10846:SF8">
    <property type="entry name" value="INNER MEMBRANE PROTEIN YRBG"/>
    <property type="match status" value="1"/>
</dbReference>
<dbReference type="EMBL" id="UGYO01000001">
    <property type="protein sequence ID" value="SUI75723.1"/>
    <property type="molecule type" value="Genomic_DNA"/>
</dbReference>
<feature type="transmembrane region" description="Helical" evidence="5">
    <location>
        <begin position="219"/>
        <end position="242"/>
    </location>
</feature>
<dbReference type="GO" id="GO:0006874">
    <property type="term" value="P:intracellular calcium ion homeostasis"/>
    <property type="evidence" value="ECO:0007669"/>
    <property type="project" value="TreeGrafter"/>
</dbReference>
<evidence type="ECO:0000256" key="3">
    <source>
        <dbReference type="ARBA" id="ARBA00022989"/>
    </source>
</evidence>
<evidence type="ECO:0000256" key="4">
    <source>
        <dbReference type="ARBA" id="ARBA00023136"/>
    </source>
</evidence>
<feature type="transmembrane region" description="Helical" evidence="5">
    <location>
        <begin position="49"/>
        <end position="69"/>
    </location>
</feature>
<dbReference type="Pfam" id="PF01699">
    <property type="entry name" value="Na_Ca_ex"/>
    <property type="match status" value="2"/>
</dbReference>
<evidence type="ECO:0000256" key="1">
    <source>
        <dbReference type="ARBA" id="ARBA00004141"/>
    </source>
</evidence>
<feature type="transmembrane region" description="Helical" evidence="5">
    <location>
        <begin position="140"/>
        <end position="159"/>
    </location>
</feature>
<dbReference type="AlphaFoldDB" id="A0A380A7V4"/>
<dbReference type="GO" id="GO:0005886">
    <property type="term" value="C:plasma membrane"/>
    <property type="evidence" value="ECO:0007669"/>
    <property type="project" value="TreeGrafter"/>
</dbReference>
<evidence type="ECO:0000256" key="5">
    <source>
        <dbReference type="SAM" id="Phobius"/>
    </source>
</evidence>
<sequence length="331" mass="34807">MHARIRSFVYCMLFNIFLLLAGLSVLVWSADKFVYGAGAFARNLGLPPMLIGLTIVAMGSSAPEMFVAASASMAGMPDTAVGNVLGSNVANVSLILGLTALLGAIAVSSKTLKREIPMMLGATVLAGYFLHDEYLSRSEGVILLALFFGLMGYLIWHALTNKTKDPLADEADAEIPKDVPTAKAVLWLIIGLVLLPLSADWMVDGAVGIAKSFGLSDLVIGLTIIAVGTSLPELAACVAGVLKKEDDLAIGNIVGSNLFNILAVLAIPGLIAPGVIDAAAAGRDFYMVLGTSCALALLVLSTGKQRELKRWHGALLLISFIGYQYSLFQSH</sequence>
<feature type="transmembrane region" description="Helical" evidence="5">
    <location>
        <begin position="7"/>
        <end position="29"/>
    </location>
</feature>
<proteinExistence type="predicted"/>
<protein>
    <submittedName>
        <fullName evidence="7">Inner membrane protein yrbG</fullName>
    </submittedName>
</protein>
<dbReference type="Gene3D" id="1.20.1420.30">
    <property type="entry name" value="NCX, central ion-binding region"/>
    <property type="match status" value="1"/>
</dbReference>
<evidence type="ECO:0000313" key="8">
    <source>
        <dbReference type="Proteomes" id="UP000254069"/>
    </source>
</evidence>
<keyword evidence="4 5" id="KW-0472">Membrane</keyword>
<reference evidence="7 8" key="1">
    <citation type="submission" date="2018-06" db="EMBL/GenBank/DDBJ databases">
        <authorList>
            <consortium name="Pathogen Informatics"/>
            <person name="Doyle S."/>
        </authorList>
    </citation>
    <scope>NUCLEOTIDE SEQUENCE [LARGE SCALE GENOMIC DNA]</scope>
    <source>
        <strain evidence="7 8">NCTC10738</strain>
    </source>
</reference>
<organism evidence="7 8">
    <name type="scientific">Shewanella algae</name>
    <dbReference type="NCBI Taxonomy" id="38313"/>
    <lineage>
        <taxon>Bacteria</taxon>
        <taxon>Pseudomonadati</taxon>
        <taxon>Pseudomonadota</taxon>
        <taxon>Gammaproteobacteria</taxon>
        <taxon>Alteromonadales</taxon>
        <taxon>Shewanellaceae</taxon>
        <taxon>Shewanella</taxon>
    </lineage>
</organism>
<evidence type="ECO:0000256" key="2">
    <source>
        <dbReference type="ARBA" id="ARBA00022692"/>
    </source>
</evidence>
<feature type="transmembrane region" description="Helical" evidence="5">
    <location>
        <begin position="310"/>
        <end position="328"/>
    </location>
</feature>
<keyword evidence="2 5" id="KW-0812">Transmembrane</keyword>
<evidence type="ECO:0000259" key="6">
    <source>
        <dbReference type="Pfam" id="PF01699"/>
    </source>
</evidence>
<accession>A0A380A7V4</accession>
<dbReference type="InterPro" id="IPR044880">
    <property type="entry name" value="NCX_ion-bd_dom_sf"/>
</dbReference>
<evidence type="ECO:0000313" key="7">
    <source>
        <dbReference type="EMBL" id="SUI75723.1"/>
    </source>
</evidence>
<dbReference type="GO" id="GO:0008273">
    <property type="term" value="F:calcium, potassium:sodium antiporter activity"/>
    <property type="evidence" value="ECO:0007669"/>
    <property type="project" value="TreeGrafter"/>
</dbReference>
<feature type="domain" description="Sodium/calcium exchanger membrane region" evidence="6">
    <location>
        <begin position="184"/>
        <end position="325"/>
    </location>
</feature>
<dbReference type="GO" id="GO:0005262">
    <property type="term" value="F:calcium channel activity"/>
    <property type="evidence" value="ECO:0007669"/>
    <property type="project" value="TreeGrafter"/>
</dbReference>
<dbReference type="Proteomes" id="UP000254069">
    <property type="component" value="Unassembled WGS sequence"/>
</dbReference>
<dbReference type="PANTHER" id="PTHR10846">
    <property type="entry name" value="SODIUM/POTASSIUM/CALCIUM EXCHANGER"/>
    <property type="match status" value="1"/>
</dbReference>
<dbReference type="InterPro" id="IPR004837">
    <property type="entry name" value="NaCa_Exmemb"/>
</dbReference>